<dbReference type="STRING" id="1235802.C823_04930"/>
<comment type="similarity">
    <text evidence="1">Belongs to the ABC transporter superfamily.</text>
</comment>
<reference evidence="6 7" key="1">
    <citation type="journal article" date="2014" name="Genome Announc.">
        <title>Draft genome sequences of the altered schaedler flora, a defined bacterial community from gnotobiotic mice.</title>
        <authorList>
            <person name="Wannemuehler M.J."/>
            <person name="Overstreet A.M."/>
            <person name="Ward D.V."/>
            <person name="Phillips G.J."/>
        </authorList>
    </citation>
    <scope>NUCLEOTIDE SEQUENCE [LARGE SCALE GENOMIC DNA]</scope>
    <source>
        <strain evidence="6 7">ASF492</strain>
    </source>
</reference>
<dbReference type="Gene3D" id="3.40.50.300">
    <property type="entry name" value="P-loop containing nucleotide triphosphate hydrolases"/>
    <property type="match status" value="1"/>
</dbReference>
<evidence type="ECO:0000313" key="6">
    <source>
        <dbReference type="EMBL" id="EMZ20516.1"/>
    </source>
</evidence>
<feature type="domain" description="ABC transporter" evidence="5">
    <location>
        <begin position="31"/>
        <end position="250"/>
    </location>
</feature>
<evidence type="ECO:0000256" key="2">
    <source>
        <dbReference type="ARBA" id="ARBA00022448"/>
    </source>
</evidence>
<dbReference type="GO" id="GO:0008757">
    <property type="term" value="F:S-adenosylmethionine-dependent methyltransferase activity"/>
    <property type="evidence" value="ECO:0007669"/>
    <property type="project" value="InterPro"/>
</dbReference>
<dbReference type="PROSITE" id="PS50893">
    <property type="entry name" value="ABC_TRANSPORTER_2"/>
    <property type="match status" value="1"/>
</dbReference>
<dbReference type="EMBL" id="AQFT01000142">
    <property type="protein sequence ID" value="EMZ20516.1"/>
    <property type="molecule type" value="Genomic_DNA"/>
</dbReference>
<dbReference type="InterPro" id="IPR003593">
    <property type="entry name" value="AAA+_ATPase"/>
</dbReference>
<keyword evidence="2" id="KW-0813">Transport</keyword>
<keyword evidence="4" id="KW-0067">ATP-binding</keyword>
<evidence type="ECO:0000259" key="5">
    <source>
        <dbReference type="PROSITE" id="PS50893"/>
    </source>
</evidence>
<evidence type="ECO:0000256" key="4">
    <source>
        <dbReference type="ARBA" id="ARBA00022840"/>
    </source>
</evidence>
<dbReference type="GO" id="GO:0016887">
    <property type="term" value="F:ATP hydrolysis activity"/>
    <property type="evidence" value="ECO:0007669"/>
    <property type="project" value="InterPro"/>
</dbReference>
<dbReference type="InterPro" id="IPR015860">
    <property type="entry name" value="ABC_transpr_TagH-like"/>
</dbReference>
<dbReference type="GO" id="GO:0140359">
    <property type="term" value="F:ABC-type transporter activity"/>
    <property type="evidence" value="ECO:0007669"/>
    <property type="project" value="InterPro"/>
</dbReference>
<dbReference type="InterPro" id="IPR013216">
    <property type="entry name" value="Methyltransf_11"/>
</dbReference>
<gene>
    <name evidence="6" type="ORF">C823_04930</name>
</gene>
<keyword evidence="3" id="KW-0547">Nucleotide-binding</keyword>
<keyword evidence="7" id="KW-1185">Reference proteome</keyword>
<dbReference type="PANTHER" id="PTHR46743">
    <property type="entry name" value="TEICHOIC ACIDS EXPORT ATP-BINDING PROTEIN TAGH"/>
    <property type="match status" value="1"/>
</dbReference>
<dbReference type="SUPFAM" id="SSF53335">
    <property type="entry name" value="S-adenosyl-L-methionine-dependent methyltransferases"/>
    <property type="match status" value="1"/>
</dbReference>
<dbReference type="Pfam" id="PF00005">
    <property type="entry name" value="ABC_tran"/>
    <property type="match status" value="1"/>
</dbReference>
<dbReference type="InterPro" id="IPR027417">
    <property type="entry name" value="P-loop_NTPase"/>
</dbReference>
<dbReference type="InterPro" id="IPR003439">
    <property type="entry name" value="ABC_transporter-like_ATP-bd"/>
</dbReference>
<dbReference type="OrthoDB" id="9778870at2"/>
<evidence type="ECO:0000256" key="3">
    <source>
        <dbReference type="ARBA" id="ARBA00022741"/>
    </source>
</evidence>
<dbReference type="InterPro" id="IPR029063">
    <property type="entry name" value="SAM-dependent_MTases_sf"/>
</dbReference>
<protein>
    <recommendedName>
        <fullName evidence="5">ABC transporter domain-containing protein</fullName>
    </recommendedName>
</protein>
<dbReference type="SUPFAM" id="SSF52540">
    <property type="entry name" value="P-loop containing nucleoside triphosphate hydrolases"/>
    <property type="match status" value="1"/>
</dbReference>
<dbReference type="Gene3D" id="3.40.50.150">
    <property type="entry name" value="Vaccinia Virus protein VP39"/>
    <property type="match status" value="1"/>
</dbReference>
<dbReference type="SMART" id="SM00382">
    <property type="entry name" value="AAA"/>
    <property type="match status" value="1"/>
</dbReference>
<dbReference type="GO" id="GO:0005524">
    <property type="term" value="F:ATP binding"/>
    <property type="evidence" value="ECO:0007669"/>
    <property type="project" value="UniProtKB-KW"/>
</dbReference>
<dbReference type="PATRIC" id="fig|1235802.3.peg.5192"/>
<evidence type="ECO:0000256" key="1">
    <source>
        <dbReference type="ARBA" id="ARBA00005417"/>
    </source>
</evidence>
<dbReference type="CDD" id="cd03220">
    <property type="entry name" value="ABC_KpsT_Wzt"/>
    <property type="match status" value="1"/>
</dbReference>
<dbReference type="Proteomes" id="UP000012589">
    <property type="component" value="Unassembled WGS sequence"/>
</dbReference>
<sequence>MDNSVAVKVNHVFMHFNMASEKIDSMKDYFIKMIKRELFFKDFIAVNDADFVIKKGEVFGIIGTNGSGKSTLLKIISGILTPTQGNVSVTGTIAPLIELGAGFDGDLTARENIFLNGAILGYKKDFLEEKFASIVDFAELWEFLDMPIKNYSSGMVARMAFAIATVVKPDVLIVDEILAVGDFMFQQKCEQRIRELMSEGTTVVIVSHSIEQIESLCDRVLWIEKSKVQMIGRTYEVCNAYRGMQDTADSKSVKSRKTVVKEKCFACGNRAEFRIDEEATLVREACCTKCGCSIRVSDAARIYLTKGLGLPETKASLQSAESSIDGKTILNCSNYGVFKEHFCRLPGYRELSGNEKERCRLLYDLPYTDNTFDLLLNEELMAYFQNPKKVYEECCRVLKKNGILLLTVPVHEGRRTKFRENLKKTVYRGEGMKVYVDWGDDICQYLEETGFQAKMYPCHSFHKNDEITDVDRDYEKSLKTHPLNFYKYNSIVIIAKKSK</sequence>
<dbReference type="GO" id="GO:0016020">
    <property type="term" value="C:membrane"/>
    <property type="evidence" value="ECO:0007669"/>
    <property type="project" value="InterPro"/>
</dbReference>
<dbReference type="Pfam" id="PF08241">
    <property type="entry name" value="Methyltransf_11"/>
    <property type="match status" value="1"/>
</dbReference>
<dbReference type="HOGENOM" id="CLU_546004_0_0_9"/>
<evidence type="ECO:0000313" key="7">
    <source>
        <dbReference type="Proteomes" id="UP000012589"/>
    </source>
</evidence>
<dbReference type="eggNOG" id="COG1134">
    <property type="taxonomic scope" value="Bacteria"/>
</dbReference>
<dbReference type="AlphaFoldDB" id="N1ZX97"/>
<proteinExistence type="inferred from homology"/>
<comment type="caution">
    <text evidence="6">The sequence shown here is derived from an EMBL/GenBank/DDBJ whole genome shotgun (WGS) entry which is preliminary data.</text>
</comment>
<name>N1ZX97_9FIRM</name>
<dbReference type="PANTHER" id="PTHR46743:SF2">
    <property type="entry name" value="TEICHOIC ACIDS EXPORT ATP-BINDING PROTEIN TAGH"/>
    <property type="match status" value="1"/>
</dbReference>
<dbReference type="InterPro" id="IPR050683">
    <property type="entry name" value="Bact_Polysacc_Export_ATP-bd"/>
</dbReference>
<accession>N1ZX97</accession>
<organism evidence="6 7">
    <name type="scientific">Eubacterium plexicaudatum ASF492</name>
    <dbReference type="NCBI Taxonomy" id="1235802"/>
    <lineage>
        <taxon>Bacteria</taxon>
        <taxon>Bacillati</taxon>
        <taxon>Bacillota</taxon>
        <taxon>Clostridia</taxon>
        <taxon>Eubacteriales</taxon>
        <taxon>Eubacteriaceae</taxon>
        <taxon>Eubacterium</taxon>
    </lineage>
</organism>